<dbReference type="InterPro" id="IPR050109">
    <property type="entry name" value="HTH-type_TetR-like_transc_reg"/>
</dbReference>
<evidence type="ECO:0000313" key="5">
    <source>
        <dbReference type="Proteomes" id="UP000504882"/>
    </source>
</evidence>
<dbReference type="InterPro" id="IPR009057">
    <property type="entry name" value="Homeodomain-like_sf"/>
</dbReference>
<gene>
    <name evidence="4" type="ORF">EXU48_17680</name>
</gene>
<keyword evidence="5" id="KW-1185">Reference proteome</keyword>
<dbReference type="PANTHER" id="PTHR30055">
    <property type="entry name" value="HTH-TYPE TRANSCRIPTIONAL REGULATOR RUTR"/>
    <property type="match status" value="1"/>
</dbReference>
<feature type="domain" description="HTH tetR-type" evidence="3">
    <location>
        <begin position="17"/>
        <end position="76"/>
    </location>
</feature>
<feature type="DNA-binding region" description="H-T-H motif" evidence="2">
    <location>
        <begin position="39"/>
        <end position="58"/>
    </location>
</feature>
<dbReference type="SUPFAM" id="SSF46689">
    <property type="entry name" value="Homeodomain-like"/>
    <property type="match status" value="1"/>
</dbReference>
<dbReference type="Pfam" id="PF00440">
    <property type="entry name" value="TetR_N"/>
    <property type="match status" value="1"/>
</dbReference>
<sequence>MNVRSGQRVRPVPASDLTARARIRDAAIERFARDGFGAGVRTVAADAGVSAALVLHHFGSKDRLREHCDEHVLGEIRSAKAESIAKAESGSFLERFATAEQYATILGYVLRSLLDGGPLAQAFVRHMVDDANEYVAAAVASGIAVPSRDERARARYLTLSALGAMMLSITLDPPEDLSDLSSFMRGFFDEFTLPTLELYTEGFLTTRRMLDDYLLYVGDPPGERTAPMN</sequence>
<evidence type="ECO:0000256" key="2">
    <source>
        <dbReference type="PROSITE-ProRule" id="PRU00335"/>
    </source>
</evidence>
<evidence type="ECO:0000259" key="3">
    <source>
        <dbReference type="PROSITE" id="PS50977"/>
    </source>
</evidence>
<dbReference type="InterPro" id="IPR041484">
    <property type="entry name" value="TetR_C_25"/>
</dbReference>
<dbReference type="Gene3D" id="1.10.357.10">
    <property type="entry name" value="Tetracycline Repressor, domain 2"/>
    <property type="match status" value="1"/>
</dbReference>
<dbReference type="InterPro" id="IPR001647">
    <property type="entry name" value="HTH_TetR"/>
</dbReference>
<proteinExistence type="predicted"/>
<name>A0ABY2DZX9_9MICO</name>
<evidence type="ECO:0000313" key="4">
    <source>
        <dbReference type="EMBL" id="TDE90442.1"/>
    </source>
</evidence>
<accession>A0ABY2DZX9</accession>
<dbReference type="Proteomes" id="UP000504882">
    <property type="component" value="Unassembled WGS sequence"/>
</dbReference>
<comment type="caution">
    <text evidence="4">The sequence shown here is derived from an EMBL/GenBank/DDBJ whole genome shotgun (WGS) entry which is preliminary data.</text>
</comment>
<reference evidence="4 5" key="1">
    <citation type="submission" date="2019-03" db="EMBL/GenBank/DDBJ databases">
        <title>Genomic features of bacteria from cold environments.</title>
        <authorList>
            <person name="Shen L."/>
        </authorList>
    </citation>
    <scope>NUCLEOTIDE SEQUENCE [LARGE SCALE GENOMIC DNA]</scope>
    <source>
        <strain evidence="5">T3246-1</strain>
    </source>
</reference>
<evidence type="ECO:0000256" key="1">
    <source>
        <dbReference type="ARBA" id="ARBA00023125"/>
    </source>
</evidence>
<dbReference type="EMBL" id="SMNA01000009">
    <property type="protein sequence ID" value="TDE90442.1"/>
    <property type="molecule type" value="Genomic_DNA"/>
</dbReference>
<dbReference type="PANTHER" id="PTHR30055:SF146">
    <property type="entry name" value="HTH-TYPE TRANSCRIPTIONAL DUAL REGULATOR CECR"/>
    <property type="match status" value="1"/>
</dbReference>
<dbReference type="PRINTS" id="PR00455">
    <property type="entry name" value="HTHTETR"/>
</dbReference>
<organism evidence="4 5">
    <name type="scientific">Occultella glacieicola</name>
    <dbReference type="NCBI Taxonomy" id="2518684"/>
    <lineage>
        <taxon>Bacteria</taxon>
        <taxon>Bacillati</taxon>
        <taxon>Actinomycetota</taxon>
        <taxon>Actinomycetes</taxon>
        <taxon>Micrococcales</taxon>
        <taxon>Ruaniaceae</taxon>
        <taxon>Occultella</taxon>
    </lineage>
</organism>
<dbReference type="Pfam" id="PF17933">
    <property type="entry name" value="TetR_C_25"/>
    <property type="match status" value="1"/>
</dbReference>
<protein>
    <submittedName>
        <fullName evidence="4">TetR/AcrR family transcriptional regulator</fullName>
    </submittedName>
</protein>
<dbReference type="PROSITE" id="PS50977">
    <property type="entry name" value="HTH_TETR_2"/>
    <property type="match status" value="1"/>
</dbReference>
<keyword evidence="1 2" id="KW-0238">DNA-binding</keyword>
<dbReference type="RefSeq" id="WP_133109156.1">
    <property type="nucleotide sequence ID" value="NZ_SMNA01000009.1"/>
</dbReference>